<dbReference type="NCBIfam" id="TIGR02095">
    <property type="entry name" value="glgA"/>
    <property type="match status" value="1"/>
</dbReference>
<comment type="pathway">
    <text evidence="3 11">Glycan biosynthesis; glycogen biosynthesis.</text>
</comment>
<evidence type="ECO:0000256" key="9">
    <source>
        <dbReference type="ARBA" id="ARBA00023056"/>
    </source>
</evidence>
<dbReference type="GO" id="GO:0009011">
    <property type="term" value="F:alpha-1,4-glucan glucosyltransferase (ADP-glucose donor) activity"/>
    <property type="evidence" value="ECO:0007669"/>
    <property type="project" value="UniProtKB-UniRule"/>
</dbReference>
<comment type="similarity">
    <text evidence="4 11">Belongs to the glycosyltransferase 1 family. Bacterial/plant glycogen synthase subfamily.</text>
</comment>
<dbReference type="Gene3D" id="3.40.50.2000">
    <property type="entry name" value="Glycogen Phosphorylase B"/>
    <property type="match status" value="2"/>
</dbReference>
<evidence type="ECO:0000313" key="14">
    <source>
        <dbReference type="EMBL" id="OSI20811.1"/>
    </source>
</evidence>
<dbReference type="GO" id="GO:0005978">
    <property type="term" value="P:glycogen biosynthetic process"/>
    <property type="evidence" value="ECO:0007669"/>
    <property type="project" value="UniProtKB-UniRule"/>
</dbReference>
<evidence type="ECO:0000256" key="3">
    <source>
        <dbReference type="ARBA" id="ARBA00004964"/>
    </source>
</evidence>
<feature type="domain" description="Starch synthase catalytic" evidence="13">
    <location>
        <begin position="2"/>
        <end position="234"/>
    </location>
</feature>
<dbReference type="NCBIfam" id="NF001899">
    <property type="entry name" value="PRK00654.1-2"/>
    <property type="match status" value="1"/>
</dbReference>
<keyword evidence="8 11" id="KW-0808">Transferase</keyword>
<dbReference type="InterPro" id="IPR013534">
    <property type="entry name" value="Starch_synth_cat_dom"/>
</dbReference>
<dbReference type="OrthoDB" id="9808590at2"/>
<dbReference type="RefSeq" id="WP_085359477.1">
    <property type="nucleotide sequence ID" value="NZ_MTAB01000014.1"/>
</dbReference>
<dbReference type="CDD" id="cd03791">
    <property type="entry name" value="GT5_Glycogen_synthase_DULL1-like"/>
    <property type="match status" value="1"/>
</dbReference>
<evidence type="ECO:0000256" key="11">
    <source>
        <dbReference type="HAMAP-Rule" id="MF_00484"/>
    </source>
</evidence>
<evidence type="ECO:0000256" key="7">
    <source>
        <dbReference type="ARBA" id="ARBA00022676"/>
    </source>
</evidence>
<evidence type="ECO:0000259" key="13">
    <source>
        <dbReference type="Pfam" id="PF08323"/>
    </source>
</evidence>
<gene>
    <name evidence="11" type="primary">glgA</name>
    <name evidence="14" type="ORF">BV912_07185</name>
</gene>
<dbReference type="InterPro" id="IPR011835">
    <property type="entry name" value="GS/SS"/>
</dbReference>
<dbReference type="SUPFAM" id="SSF53756">
    <property type="entry name" value="UDP-Glycosyltransferase/glycogen phosphorylase"/>
    <property type="match status" value="1"/>
</dbReference>
<dbReference type="EC" id="2.4.1.21" evidence="5 11"/>
<evidence type="ECO:0000256" key="10">
    <source>
        <dbReference type="ARBA" id="ARBA00031722"/>
    </source>
</evidence>
<comment type="caution">
    <text evidence="14">The sequence shown here is derived from an EMBL/GenBank/DDBJ whole genome shotgun (WGS) entry which is preliminary data.</text>
</comment>
<dbReference type="GO" id="GO:0004373">
    <property type="term" value="F:alpha-1,4-glucan glucosyltransferase (UDP-glucose donor) activity"/>
    <property type="evidence" value="ECO:0007669"/>
    <property type="project" value="InterPro"/>
</dbReference>
<dbReference type="PANTHER" id="PTHR45825:SF11">
    <property type="entry name" value="ALPHA AMYLASE DOMAIN-CONTAINING PROTEIN"/>
    <property type="match status" value="1"/>
</dbReference>
<dbReference type="Pfam" id="PF08323">
    <property type="entry name" value="Glyco_transf_5"/>
    <property type="match status" value="1"/>
</dbReference>
<dbReference type="AlphaFoldDB" id="A0A1X3DHN5"/>
<dbReference type="InterPro" id="IPR001296">
    <property type="entry name" value="Glyco_trans_1"/>
</dbReference>
<keyword evidence="9 11" id="KW-0320">Glycogen biosynthesis</keyword>
<feature type="binding site" evidence="11">
    <location>
        <position position="15"/>
    </location>
    <ligand>
        <name>ADP-alpha-D-glucose</name>
        <dbReference type="ChEBI" id="CHEBI:57498"/>
    </ligand>
</feature>
<evidence type="ECO:0000259" key="12">
    <source>
        <dbReference type="Pfam" id="PF00534"/>
    </source>
</evidence>
<evidence type="ECO:0000256" key="5">
    <source>
        <dbReference type="ARBA" id="ARBA00012588"/>
    </source>
</evidence>
<feature type="domain" description="Glycosyl transferase family 1" evidence="12">
    <location>
        <begin position="284"/>
        <end position="445"/>
    </location>
</feature>
<dbReference type="GO" id="GO:0005829">
    <property type="term" value="C:cytosol"/>
    <property type="evidence" value="ECO:0007669"/>
    <property type="project" value="TreeGrafter"/>
</dbReference>
<dbReference type="HAMAP" id="MF_00484">
    <property type="entry name" value="Glycogen_synth"/>
    <property type="match status" value="1"/>
</dbReference>
<protein>
    <recommendedName>
        <fullName evidence="6 11">Glycogen synthase</fullName>
        <ecNumber evidence="5 11">2.4.1.21</ecNumber>
    </recommendedName>
    <alternativeName>
        <fullName evidence="10 11">Starch [bacterial glycogen] synthase</fullName>
    </alternativeName>
</protein>
<accession>A0A1X3DHN5</accession>
<name>A0A1X3DHN5_9NEIS</name>
<evidence type="ECO:0000256" key="8">
    <source>
        <dbReference type="ARBA" id="ARBA00022679"/>
    </source>
</evidence>
<dbReference type="Pfam" id="PF00534">
    <property type="entry name" value="Glycos_transf_1"/>
    <property type="match status" value="1"/>
</dbReference>
<organism evidence="14 15">
    <name type="scientific">Neisseria dumasiana</name>
    <dbReference type="NCBI Taxonomy" id="1931275"/>
    <lineage>
        <taxon>Bacteria</taxon>
        <taxon>Pseudomonadati</taxon>
        <taxon>Pseudomonadota</taxon>
        <taxon>Betaproteobacteria</taxon>
        <taxon>Neisseriales</taxon>
        <taxon>Neisseriaceae</taxon>
        <taxon>Neisseria</taxon>
    </lineage>
</organism>
<keyword evidence="7 11" id="KW-0328">Glycosyltransferase</keyword>
<dbReference type="Proteomes" id="UP000193303">
    <property type="component" value="Unassembled WGS sequence"/>
</dbReference>
<evidence type="ECO:0000256" key="2">
    <source>
        <dbReference type="ARBA" id="ARBA00002764"/>
    </source>
</evidence>
<sequence>MKILHVTSELYPLMKTGGLADVLGSLPFAQLENGDDVRVVMPYYRHTREVVADTVEVAQCDTFGGRVVIRYARFKGLGLYLIDAPHLYDRPGNPYHDPNYFDYADNVIRFGILGWAAAALATGLDALWGKADILHAHDWQAGLAPAYLNAWNAYIKSVFTVHNIAYQGMFQSKHLPELDLPWEMFHIDGVEFHGQISFLKAGLFYADLITTVSPTYADEITREPAANGLSGLLSARRDEGRLKGILNGVDNTVWNPRTDTALAKNYHAQAMQGKTADKADIQTFFGLNPDEKAMLAVMVSRLTPQKGADLLLESLHEQLSANADLQFVLLGSGAPELEQAFSRLAEQYPQQVGVYIGYNEELAHRLIGGGDVILIPSRFEPCGLTQLYGLKYGTLPLVRRTGGLADTVVHTDEETLNNKTATGFMFDEPTANALGGAIKQALALWRNPSAWPTVREQAMAQDFGWHKAAQAYAECYRRLLG</sequence>
<reference evidence="15" key="1">
    <citation type="submission" date="2017-01" db="EMBL/GenBank/DDBJ databases">
        <authorList>
            <person name="Mah S.A."/>
            <person name="Swanson W.J."/>
            <person name="Moy G.W."/>
            <person name="Vacquier V.D."/>
        </authorList>
    </citation>
    <scope>NUCLEOTIDE SEQUENCE [LARGE SCALE GENOMIC DNA]</scope>
    <source>
        <strain evidence="15">124861</strain>
    </source>
</reference>
<proteinExistence type="inferred from homology"/>
<comment type="catalytic activity">
    <reaction evidence="1 11">
        <text>[(1-&gt;4)-alpha-D-glucosyl](n) + ADP-alpha-D-glucose = [(1-&gt;4)-alpha-D-glucosyl](n+1) + ADP + H(+)</text>
        <dbReference type="Rhea" id="RHEA:18189"/>
        <dbReference type="Rhea" id="RHEA-COMP:9584"/>
        <dbReference type="Rhea" id="RHEA-COMP:9587"/>
        <dbReference type="ChEBI" id="CHEBI:15378"/>
        <dbReference type="ChEBI" id="CHEBI:15444"/>
        <dbReference type="ChEBI" id="CHEBI:57498"/>
        <dbReference type="ChEBI" id="CHEBI:456216"/>
        <dbReference type="EC" id="2.4.1.21"/>
    </reaction>
</comment>
<evidence type="ECO:0000256" key="4">
    <source>
        <dbReference type="ARBA" id="ARBA00010281"/>
    </source>
</evidence>
<dbReference type="EMBL" id="MTAB01000014">
    <property type="protein sequence ID" value="OSI20811.1"/>
    <property type="molecule type" value="Genomic_DNA"/>
</dbReference>
<evidence type="ECO:0000256" key="6">
    <source>
        <dbReference type="ARBA" id="ARBA00019935"/>
    </source>
</evidence>
<comment type="function">
    <text evidence="2 11">Synthesizes alpha-1,4-glucan chains using ADP-glucose.</text>
</comment>
<dbReference type="UniPathway" id="UPA00164"/>
<dbReference type="PANTHER" id="PTHR45825">
    <property type="entry name" value="GRANULE-BOUND STARCH SYNTHASE 1, CHLOROPLASTIC/AMYLOPLASTIC"/>
    <property type="match status" value="1"/>
</dbReference>
<dbReference type="STRING" id="1931275.BV914_09480"/>
<evidence type="ECO:0000313" key="15">
    <source>
        <dbReference type="Proteomes" id="UP000193303"/>
    </source>
</evidence>
<evidence type="ECO:0000256" key="1">
    <source>
        <dbReference type="ARBA" id="ARBA00001478"/>
    </source>
</evidence>
<dbReference type="FunFam" id="3.40.50.2000:FF:000011">
    <property type="entry name" value="Glycogen synthase"/>
    <property type="match status" value="1"/>
</dbReference>